<dbReference type="InterPro" id="IPR046834">
    <property type="entry name" value="ABC_ATPase_C"/>
</dbReference>
<dbReference type="OrthoDB" id="189459at2759"/>
<feature type="domain" description="MRB1590-like C-terminal" evidence="4">
    <location>
        <begin position="522"/>
        <end position="620"/>
    </location>
</feature>
<dbReference type="AlphaFoldDB" id="A0A485KMD2"/>
<evidence type="ECO:0000256" key="1">
    <source>
        <dbReference type="SAM" id="MobiDB-lite"/>
    </source>
</evidence>
<protein>
    <submittedName>
        <fullName evidence="6">Aste57867_9184 protein</fullName>
    </submittedName>
</protein>
<evidence type="ECO:0000259" key="4">
    <source>
        <dbReference type="Pfam" id="PF21117"/>
    </source>
</evidence>
<sequence length="628" mass="67219">MGRGQYYKNKYGRGRSNASTAARDESRSGAAERSRSRERPSQGSARSWDDLGAALTDLEGRTYGAYNTLRGSAYQCMAPVFMLHVDSIQGDAYASPSRFHVVLHPSAAKLPPEMVSTTDRRVSAADFLARRFVQAARQCGADVRVGGQGWHGVKGGDLSMAVPSQHVLERTNVLVHDDGCVEARFTVGLPARGRSICGGMAKKVLVDVLPSLVARSLLFPAEASTAAAMWAHVRSVEDQIALRQMLNANNLVGFIANGAVLPRESGDVDTPLAAPPACPFEAPASSPHVHTFTLPHRGQTTGLGLPKGITLLVGGGYHGKSTVLRALQVGMYNHIPGDGREFVVVDAGAVTIRAEDGRPVTCSNLSPFISNLPFGQSTTEFTTTNASGSTSQAANIVEALEVGATTLLMDEDTCATNFMIRDRKMQLLVARHKEPITPFIGKARALFAERGVSSVLVIGGAGDYFSIADAVFMMDTFQPHDVTDRAKAIAAEHPAVDIDASFVGAPLGRRVPSDHGFYTDGKVRSNGLDSIQYGDVDIHMGAVHQLVEATQLRAISRVLSGNLVREMDGRRSIPELLDLVEQTLDQSGLDAIAGDKSCGLYARPRRFEIAAALNRVRSATFHRATTSE</sequence>
<dbReference type="Proteomes" id="UP000332933">
    <property type="component" value="Unassembled WGS sequence"/>
</dbReference>
<dbReference type="Pfam" id="PF20446">
    <property type="entry name" value="ABC_N"/>
    <property type="match status" value="1"/>
</dbReference>
<keyword evidence="7" id="KW-1185">Reference proteome</keyword>
<dbReference type="Pfam" id="PF09818">
    <property type="entry name" value="ABC_ATPase"/>
    <property type="match status" value="1"/>
</dbReference>
<evidence type="ECO:0000313" key="5">
    <source>
        <dbReference type="EMBL" id="KAF0700276.1"/>
    </source>
</evidence>
<feature type="domain" description="ATPase of the ABC class C-terminal" evidence="2">
    <location>
        <begin position="227"/>
        <end position="495"/>
    </location>
</feature>
<feature type="compositionally biased region" description="Basic and acidic residues" evidence="1">
    <location>
        <begin position="22"/>
        <end position="40"/>
    </location>
</feature>
<dbReference type="EMBL" id="VJMH01005130">
    <property type="protein sequence ID" value="KAF0700276.1"/>
    <property type="molecule type" value="Genomic_DNA"/>
</dbReference>
<gene>
    <name evidence="6" type="primary">Aste57867_9184</name>
    <name evidence="5" type="ORF">As57867_009148</name>
    <name evidence="6" type="ORF">ASTE57867_9184</name>
</gene>
<feature type="domain" description="ATPase of the ABC class N-terminal" evidence="3">
    <location>
        <begin position="50"/>
        <end position="218"/>
    </location>
</feature>
<dbReference type="InterPro" id="IPR046833">
    <property type="entry name" value="ABC_N"/>
</dbReference>
<dbReference type="PANTHER" id="PTHR38149">
    <property type="entry name" value="ATPASE"/>
    <property type="match status" value="1"/>
</dbReference>
<dbReference type="Pfam" id="PF21117">
    <property type="entry name" value="MRB1590_C"/>
    <property type="match status" value="1"/>
</dbReference>
<name>A0A485KMD2_9STRA</name>
<evidence type="ECO:0000313" key="6">
    <source>
        <dbReference type="EMBL" id="VFT86067.1"/>
    </source>
</evidence>
<organism evidence="6 7">
    <name type="scientific">Aphanomyces stellatus</name>
    <dbReference type="NCBI Taxonomy" id="120398"/>
    <lineage>
        <taxon>Eukaryota</taxon>
        <taxon>Sar</taxon>
        <taxon>Stramenopiles</taxon>
        <taxon>Oomycota</taxon>
        <taxon>Saprolegniomycetes</taxon>
        <taxon>Saprolegniales</taxon>
        <taxon>Verrucalvaceae</taxon>
        <taxon>Aphanomyces</taxon>
    </lineage>
</organism>
<feature type="region of interest" description="Disordered" evidence="1">
    <location>
        <begin position="1"/>
        <end position="48"/>
    </location>
</feature>
<evidence type="ECO:0000259" key="3">
    <source>
        <dbReference type="Pfam" id="PF20446"/>
    </source>
</evidence>
<dbReference type="InterPro" id="IPR019195">
    <property type="entry name" value="ABC_ATPase_put"/>
</dbReference>
<dbReference type="EMBL" id="CAADRA010005151">
    <property type="protein sequence ID" value="VFT86067.1"/>
    <property type="molecule type" value="Genomic_DNA"/>
</dbReference>
<evidence type="ECO:0000259" key="2">
    <source>
        <dbReference type="Pfam" id="PF09818"/>
    </source>
</evidence>
<reference evidence="5" key="2">
    <citation type="submission" date="2019-06" db="EMBL/GenBank/DDBJ databases">
        <title>Genomics analysis of Aphanomyces spp. identifies a new class of oomycete effector associated with host adaptation.</title>
        <authorList>
            <person name="Gaulin E."/>
        </authorList>
    </citation>
    <scope>NUCLEOTIDE SEQUENCE</scope>
    <source>
        <strain evidence="5">CBS 578.67</strain>
    </source>
</reference>
<evidence type="ECO:0000313" key="7">
    <source>
        <dbReference type="Proteomes" id="UP000332933"/>
    </source>
</evidence>
<accession>A0A485KMD2</accession>
<dbReference type="InterPro" id="IPR049069">
    <property type="entry name" value="MRB1590-like_C"/>
</dbReference>
<dbReference type="PANTHER" id="PTHR38149:SF1">
    <property type="entry name" value="ATPASE"/>
    <property type="match status" value="1"/>
</dbReference>
<proteinExistence type="predicted"/>
<reference evidence="6 7" key="1">
    <citation type="submission" date="2019-03" db="EMBL/GenBank/DDBJ databases">
        <authorList>
            <person name="Gaulin E."/>
            <person name="Dumas B."/>
        </authorList>
    </citation>
    <scope>NUCLEOTIDE SEQUENCE [LARGE SCALE GENOMIC DNA]</scope>
    <source>
        <strain evidence="6">CBS 568.67</strain>
    </source>
</reference>